<keyword evidence="8" id="KW-1185">Reference proteome</keyword>
<keyword evidence="5" id="KW-0234">DNA repair</keyword>
<dbReference type="Gene3D" id="1.10.1670.40">
    <property type="match status" value="1"/>
</dbReference>
<evidence type="ECO:0000313" key="8">
    <source>
        <dbReference type="Proteomes" id="UP000215137"/>
    </source>
</evidence>
<dbReference type="GO" id="GO:0006285">
    <property type="term" value="P:base-excision repair, AP site formation"/>
    <property type="evidence" value="ECO:0007669"/>
    <property type="project" value="TreeGrafter"/>
</dbReference>
<dbReference type="GO" id="GO:0008725">
    <property type="term" value="F:DNA-3-methyladenine glycosylase activity"/>
    <property type="evidence" value="ECO:0007669"/>
    <property type="project" value="TreeGrafter"/>
</dbReference>
<comment type="similarity">
    <text evidence="2">Belongs to the alkylbase DNA glycosidase AlkA family.</text>
</comment>
<evidence type="ECO:0000313" key="7">
    <source>
        <dbReference type="EMBL" id="ASV66496.1"/>
    </source>
</evidence>
<evidence type="ECO:0000256" key="3">
    <source>
        <dbReference type="ARBA" id="ARBA00012000"/>
    </source>
</evidence>
<dbReference type="AlphaFoldDB" id="A0A248TEA7"/>
<dbReference type="Pfam" id="PF00730">
    <property type="entry name" value="HhH-GPD"/>
    <property type="match status" value="1"/>
</dbReference>
<dbReference type="FunFam" id="1.10.340.30:FF:000004">
    <property type="entry name" value="DNA-3-methyladenine glycosylase II"/>
    <property type="match status" value="1"/>
</dbReference>
<feature type="domain" description="HhH-GPD" evidence="6">
    <location>
        <begin position="127"/>
        <end position="287"/>
    </location>
</feature>
<dbReference type="EC" id="3.2.2.21" evidence="3"/>
<accession>A0A248TEA7</accession>
<dbReference type="Gene3D" id="1.10.340.30">
    <property type="entry name" value="Hypothetical protein, domain 2"/>
    <property type="match status" value="1"/>
</dbReference>
<dbReference type="GO" id="GO:0005737">
    <property type="term" value="C:cytoplasm"/>
    <property type="evidence" value="ECO:0007669"/>
    <property type="project" value="TreeGrafter"/>
</dbReference>
<dbReference type="RefSeq" id="WP_095370071.1">
    <property type="nucleotide sequence ID" value="NZ_CP022983.1"/>
</dbReference>
<proteinExistence type="inferred from homology"/>
<keyword evidence="4" id="KW-0227">DNA damage</keyword>
<sequence length="287" mass="33279">MEIIKEIGGPYNFDAVLSRLSSDPLIWVNRDKRMLKVPLKLQNESVVVTITGLGTTNKPKFLMTGLNEVTKEEALVRLTDIFRWNIPLADVHQHFLKTDLRHVFLAHYGTPFVLDFDLFGSLLKCIVHQQLNMKFAYTLTMRFVHKFGYEKDGAWFYPDPETVANVTIEDLRALQFSGRKAEYVIGIAKELSEKQLSLLQLKELSDGEIHDKLIKLKGVGPWTVQNFLMFGLGRDNLYPMADIGLQNALKKLYQLEQKPSYEQMELYAKDWTPYLSYATYYLWRSIE</sequence>
<dbReference type="InterPro" id="IPR011257">
    <property type="entry name" value="DNA_glycosylase"/>
</dbReference>
<reference evidence="7 8" key="1">
    <citation type="submission" date="2017-08" db="EMBL/GenBank/DDBJ databases">
        <title>Complete Genome Sequence of Bacillus kochii Oregon-R-modENCODE STRAIN BDGP4, isolated from Drosophila melanogaster gut.</title>
        <authorList>
            <person name="Wan K.H."/>
            <person name="Yu C."/>
            <person name="Park S."/>
            <person name="Hammonds A.S."/>
            <person name="Booth B.W."/>
            <person name="Celniker S.E."/>
        </authorList>
    </citation>
    <scope>NUCLEOTIDE SEQUENCE [LARGE SCALE GENOMIC DNA]</scope>
    <source>
        <strain evidence="7 8">BDGP4</strain>
    </source>
</reference>
<dbReference type="PANTHER" id="PTHR43003:SF5">
    <property type="entry name" value="DNA-3-METHYLADENINE GLYCOSYLASE"/>
    <property type="match status" value="1"/>
</dbReference>
<dbReference type="PANTHER" id="PTHR43003">
    <property type="entry name" value="DNA-3-METHYLADENINE GLYCOSYLASE"/>
    <property type="match status" value="1"/>
</dbReference>
<dbReference type="EMBL" id="CP022983">
    <property type="protein sequence ID" value="ASV66496.1"/>
    <property type="molecule type" value="Genomic_DNA"/>
</dbReference>
<dbReference type="Proteomes" id="UP000215137">
    <property type="component" value="Chromosome"/>
</dbReference>
<dbReference type="SMART" id="SM00478">
    <property type="entry name" value="ENDO3c"/>
    <property type="match status" value="1"/>
</dbReference>
<dbReference type="InterPro" id="IPR051912">
    <property type="entry name" value="Alkylbase_DNA_Glycosylase/TA"/>
</dbReference>
<protein>
    <recommendedName>
        <fullName evidence="3">DNA-3-methyladenine glycosylase II</fullName>
        <ecNumber evidence="3">3.2.2.21</ecNumber>
    </recommendedName>
</protein>
<dbReference type="GO" id="GO:0032993">
    <property type="term" value="C:protein-DNA complex"/>
    <property type="evidence" value="ECO:0007669"/>
    <property type="project" value="TreeGrafter"/>
</dbReference>
<organism evidence="7 8">
    <name type="scientific">Cytobacillus kochii</name>
    <dbReference type="NCBI Taxonomy" id="859143"/>
    <lineage>
        <taxon>Bacteria</taxon>
        <taxon>Bacillati</taxon>
        <taxon>Bacillota</taxon>
        <taxon>Bacilli</taxon>
        <taxon>Bacillales</taxon>
        <taxon>Bacillaceae</taxon>
        <taxon>Cytobacillus</taxon>
    </lineage>
</organism>
<name>A0A248TEA7_9BACI</name>
<dbReference type="KEGG" id="bko:CKF48_03660"/>
<evidence type="ECO:0000256" key="4">
    <source>
        <dbReference type="ARBA" id="ARBA00022763"/>
    </source>
</evidence>
<dbReference type="CDD" id="cd00056">
    <property type="entry name" value="ENDO3c"/>
    <property type="match status" value="1"/>
</dbReference>
<dbReference type="SUPFAM" id="SSF48150">
    <property type="entry name" value="DNA-glycosylase"/>
    <property type="match status" value="1"/>
</dbReference>
<evidence type="ECO:0000256" key="1">
    <source>
        <dbReference type="ARBA" id="ARBA00000086"/>
    </source>
</evidence>
<dbReference type="GO" id="GO:0043916">
    <property type="term" value="F:DNA-7-methylguanine glycosylase activity"/>
    <property type="evidence" value="ECO:0007669"/>
    <property type="project" value="TreeGrafter"/>
</dbReference>
<gene>
    <name evidence="7" type="ORF">CKF48_03660</name>
</gene>
<dbReference type="GO" id="GO:0032131">
    <property type="term" value="F:alkylated DNA binding"/>
    <property type="evidence" value="ECO:0007669"/>
    <property type="project" value="TreeGrafter"/>
</dbReference>
<comment type="catalytic activity">
    <reaction evidence="1">
        <text>Hydrolysis of alkylated DNA, releasing 3-methyladenine, 3-methylguanine, 7-methylguanine and 7-methyladenine.</text>
        <dbReference type="EC" id="3.2.2.21"/>
    </reaction>
</comment>
<evidence type="ECO:0000256" key="5">
    <source>
        <dbReference type="ARBA" id="ARBA00023204"/>
    </source>
</evidence>
<evidence type="ECO:0000259" key="6">
    <source>
        <dbReference type="SMART" id="SM00478"/>
    </source>
</evidence>
<dbReference type="OrthoDB" id="9785929at2"/>
<dbReference type="GO" id="GO:0006307">
    <property type="term" value="P:DNA alkylation repair"/>
    <property type="evidence" value="ECO:0007669"/>
    <property type="project" value="TreeGrafter"/>
</dbReference>
<evidence type="ECO:0000256" key="2">
    <source>
        <dbReference type="ARBA" id="ARBA00010817"/>
    </source>
</evidence>
<dbReference type="InterPro" id="IPR003265">
    <property type="entry name" value="HhH-GPD_domain"/>
</dbReference>